<dbReference type="AlphaFoldDB" id="A0A8H5I1T2"/>
<dbReference type="Proteomes" id="UP000518752">
    <property type="component" value="Unassembled WGS sequence"/>
</dbReference>
<accession>A0A8H5I1T2</accession>
<dbReference type="EMBL" id="JAACJN010000002">
    <property type="protein sequence ID" value="KAF5393535.1"/>
    <property type="molecule type" value="Genomic_DNA"/>
</dbReference>
<dbReference type="OrthoDB" id="2948870at2759"/>
<proteinExistence type="predicted"/>
<protein>
    <submittedName>
        <fullName evidence="1">Uncharacterized protein</fullName>
    </submittedName>
</protein>
<evidence type="ECO:0000313" key="2">
    <source>
        <dbReference type="Proteomes" id="UP000518752"/>
    </source>
</evidence>
<gene>
    <name evidence="1" type="ORF">D9757_000555</name>
</gene>
<sequence length="148" mass="16472">MSSSEDESRSYGLSSRWITDFCTAARCKNKTQSSARLTLESYNQINFIGVQNVSTPDGSALTYNPETGKVIPAFSVENKSLTLELGDPRDWHRAYSSEYGAGGAFASNLGQLRKQAKHAFEAFNTTEHYVFMQVGWTLLLSPAFQERV</sequence>
<reference evidence="1 2" key="1">
    <citation type="journal article" date="2020" name="ISME J.">
        <title>Uncovering the hidden diversity of litter-decomposition mechanisms in mushroom-forming fungi.</title>
        <authorList>
            <person name="Floudas D."/>
            <person name="Bentzer J."/>
            <person name="Ahren D."/>
            <person name="Johansson T."/>
            <person name="Persson P."/>
            <person name="Tunlid A."/>
        </authorList>
    </citation>
    <scope>NUCLEOTIDE SEQUENCE [LARGE SCALE GENOMIC DNA]</scope>
    <source>
        <strain evidence="1 2">CBS 406.79</strain>
    </source>
</reference>
<keyword evidence="2" id="KW-1185">Reference proteome</keyword>
<comment type="caution">
    <text evidence="1">The sequence shown here is derived from an EMBL/GenBank/DDBJ whole genome shotgun (WGS) entry which is preliminary data.</text>
</comment>
<organism evidence="1 2">
    <name type="scientific">Collybiopsis confluens</name>
    <dbReference type="NCBI Taxonomy" id="2823264"/>
    <lineage>
        <taxon>Eukaryota</taxon>
        <taxon>Fungi</taxon>
        <taxon>Dikarya</taxon>
        <taxon>Basidiomycota</taxon>
        <taxon>Agaricomycotina</taxon>
        <taxon>Agaricomycetes</taxon>
        <taxon>Agaricomycetidae</taxon>
        <taxon>Agaricales</taxon>
        <taxon>Marasmiineae</taxon>
        <taxon>Omphalotaceae</taxon>
        <taxon>Collybiopsis</taxon>
    </lineage>
</organism>
<name>A0A8H5I1T2_9AGAR</name>
<evidence type="ECO:0000313" key="1">
    <source>
        <dbReference type="EMBL" id="KAF5393535.1"/>
    </source>
</evidence>